<dbReference type="Pfam" id="PF23598">
    <property type="entry name" value="LRR_14"/>
    <property type="match status" value="1"/>
</dbReference>
<dbReference type="Gene3D" id="3.80.10.10">
    <property type="entry name" value="Ribonuclease Inhibitor"/>
    <property type="match status" value="1"/>
</dbReference>
<evidence type="ECO:0000256" key="3">
    <source>
        <dbReference type="ARBA" id="ARBA00008894"/>
    </source>
</evidence>
<dbReference type="PANTHER" id="PTHR23155">
    <property type="entry name" value="DISEASE RESISTANCE PROTEIN RP"/>
    <property type="match status" value="1"/>
</dbReference>
<keyword evidence="5" id="KW-0433">Leucine-rich repeat</keyword>
<dbReference type="InterPro" id="IPR027417">
    <property type="entry name" value="P-loop_NTPase"/>
</dbReference>
<evidence type="ECO:0000256" key="7">
    <source>
        <dbReference type="ARBA" id="ARBA00022737"/>
    </source>
</evidence>
<dbReference type="GO" id="GO:0009626">
    <property type="term" value="P:plant-type hypersensitive response"/>
    <property type="evidence" value="ECO:0007669"/>
    <property type="project" value="UniProtKB-KW"/>
</dbReference>
<dbReference type="Proteomes" id="UP001172457">
    <property type="component" value="Chromosome 4"/>
</dbReference>
<protein>
    <submittedName>
        <fullName evidence="14">Uncharacterized protein</fullName>
    </submittedName>
</protein>
<dbReference type="PRINTS" id="PR00364">
    <property type="entry name" value="DISEASERSIST"/>
</dbReference>
<keyword evidence="4" id="KW-0963">Cytoplasm</keyword>
<dbReference type="GO" id="GO:0043531">
    <property type="term" value="F:ADP binding"/>
    <property type="evidence" value="ECO:0007669"/>
    <property type="project" value="InterPro"/>
</dbReference>
<dbReference type="InterPro" id="IPR042197">
    <property type="entry name" value="Apaf_helical"/>
</dbReference>
<accession>A0AA38SZD0</accession>
<dbReference type="InterPro" id="IPR058922">
    <property type="entry name" value="WHD_DRP"/>
</dbReference>
<dbReference type="InterPro" id="IPR032675">
    <property type="entry name" value="LRR_dom_sf"/>
</dbReference>
<dbReference type="Gene3D" id="3.40.50.300">
    <property type="entry name" value="P-loop containing nucleotide triphosphate hydrolases"/>
    <property type="match status" value="1"/>
</dbReference>
<keyword evidence="8" id="KW-0547">Nucleotide-binding</keyword>
<comment type="similarity">
    <text evidence="3">Belongs to the disease resistance NB-LRR family.</text>
</comment>
<keyword evidence="6" id="KW-0381">Hypersensitive response</keyword>
<dbReference type="Gene3D" id="1.20.5.4130">
    <property type="match status" value="1"/>
</dbReference>
<dbReference type="PANTHER" id="PTHR23155:SF1152">
    <property type="entry name" value="AAA+ ATPASE DOMAIN-CONTAINING PROTEIN"/>
    <property type="match status" value="1"/>
</dbReference>
<evidence type="ECO:0000256" key="6">
    <source>
        <dbReference type="ARBA" id="ARBA00022667"/>
    </source>
</evidence>
<evidence type="ECO:0000313" key="15">
    <source>
        <dbReference type="Proteomes" id="UP001172457"/>
    </source>
</evidence>
<dbReference type="FunFam" id="3.40.50.300:FF:001091">
    <property type="entry name" value="Probable disease resistance protein At1g61300"/>
    <property type="match status" value="1"/>
</dbReference>
<evidence type="ECO:0000259" key="11">
    <source>
        <dbReference type="Pfam" id="PF00931"/>
    </source>
</evidence>
<comment type="subcellular location">
    <subcellularLocation>
        <location evidence="2">Cytoplasm</location>
    </subcellularLocation>
</comment>
<evidence type="ECO:0000256" key="8">
    <source>
        <dbReference type="ARBA" id="ARBA00022741"/>
    </source>
</evidence>
<dbReference type="Gene3D" id="1.10.10.10">
    <property type="entry name" value="Winged helix-like DNA-binding domain superfamily/Winged helix DNA-binding domain"/>
    <property type="match status" value="1"/>
</dbReference>
<sequence length="883" mass="102156">MAYAGFQMFMEDLKMLINGNHHPLINKNPLTLSKRPQFQLLYQELDSIIQTLFSIHEDHHHHPDEFEKVRNLKRRFKDAVQEAQDTIDIFLSALHFTHRGVSHRSDIFRTNLDLEKVMRSIESIKVDLMTINIDNMKMESSPRIDRLKTQSAAARTSSPRHPLGNMKSSMEEMVVGLELDAEIIRDKLAEDRKQLSVVSIVGMGGLGKTTLAIKVFNDRFVVYHFHVRAWVTVSQSYKRRDLLIQILTSIGVQQDLEKDSDCKLREKLHKNLMGRRYLIVMDDIWSIEAWGELKLFFPHENTGSRILLTTRLNEVALHVKPHGFVHSLPCLTEKQSWELLKLKVFHGDQCPEWLIEPGRQIAEKCQGLPLSLVVIAGVLAEEPMNKDLWEIIARRVGSFIVNDKKGCLETLALSYHHLPDHLRECFLYLGGFPEDFRFTVKRLIWLWVAEGFIEEAGNRSLEDTAKDYLEDLINRNLVIVAKRNVNGDVKACKLHDLVRELCMQKAKEERFFFKIDSLPLPAQLLEVTTYKQLRLFTNQDVNILNIAHSPTQISRSLFCFRKDICSVEVIAQSFVLLRMLDLQECRSHDFPYGLELLIHLRYLAICGSDKFPNSICKLWNLQTLILRSNSFRSMHLPRNIQDLVNLRYLWSTGEFVLPYIAKPMKLQSISTVVLNAGIDNLQVCFPNIKKLAIYCESYDECNFDLLPNLETLKLMWPRRRPCHRPNHISLPTTLKKLALFCSFLPWSVMSLIQLLPNLEVLKLKTMAFKGTKWDACEQQFPQLKLLILQSLNIKHWEASSTSFPCLKQLSLSGCYNLEEIPLEIGEIATLELIEIDSSNNSVVESVKRIQQEQHHVGNYEQKITVDGMELSFYLSQREDSESE</sequence>
<reference evidence="14" key="1">
    <citation type="submission" date="2023-03" db="EMBL/GenBank/DDBJ databases">
        <title>Chromosome-scale reference genome and RAD-based genetic map of yellow starthistle (Centaurea solstitialis) reveal putative structural variation and QTLs associated with invader traits.</title>
        <authorList>
            <person name="Reatini B."/>
            <person name="Cang F.A."/>
            <person name="Jiang Q."/>
            <person name="Mckibben M.T.W."/>
            <person name="Barker M.S."/>
            <person name="Rieseberg L.H."/>
            <person name="Dlugosch K.M."/>
        </authorList>
    </citation>
    <scope>NUCLEOTIDE SEQUENCE</scope>
    <source>
        <strain evidence="14">CAN-66</strain>
        <tissue evidence="14">Leaf</tissue>
    </source>
</reference>
<evidence type="ECO:0000256" key="9">
    <source>
        <dbReference type="ARBA" id="ARBA00022821"/>
    </source>
</evidence>
<evidence type="ECO:0000313" key="14">
    <source>
        <dbReference type="EMBL" id="KAJ9551564.1"/>
    </source>
</evidence>
<name>A0AA38SZD0_9ASTR</name>
<dbReference type="Gene3D" id="1.10.8.430">
    <property type="entry name" value="Helical domain of apoptotic protease-activating factors"/>
    <property type="match status" value="1"/>
</dbReference>
<evidence type="ECO:0000256" key="10">
    <source>
        <dbReference type="ARBA" id="ARBA00022840"/>
    </source>
</evidence>
<proteinExistence type="inferred from homology"/>
<comment type="caution">
    <text evidence="14">The sequence shown here is derived from an EMBL/GenBank/DDBJ whole genome shotgun (WGS) entry which is preliminary data.</text>
</comment>
<feature type="domain" description="Disease resistance R13L4/SHOC-2-like LRR" evidence="13">
    <location>
        <begin position="555"/>
        <end position="815"/>
    </location>
</feature>
<evidence type="ECO:0000256" key="5">
    <source>
        <dbReference type="ARBA" id="ARBA00022614"/>
    </source>
</evidence>
<evidence type="ECO:0000256" key="4">
    <source>
        <dbReference type="ARBA" id="ARBA00022490"/>
    </source>
</evidence>
<gene>
    <name evidence="14" type="ORF">OSB04_015609</name>
</gene>
<dbReference type="Pfam" id="PF23559">
    <property type="entry name" value="WHD_DRP"/>
    <property type="match status" value="1"/>
</dbReference>
<evidence type="ECO:0000256" key="2">
    <source>
        <dbReference type="ARBA" id="ARBA00004496"/>
    </source>
</evidence>
<keyword evidence="7" id="KW-0677">Repeat</keyword>
<dbReference type="InterPro" id="IPR002182">
    <property type="entry name" value="NB-ARC"/>
</dbReference>
<dbReference type="InterPro" id="IPR055414">
    <property type="entry name" value="LRR_R13L4/SHOC2-like"/>
</dbReference>
<dbReference type="Pfam" id="PF00931">
    <property type="entry name" value="NB-ARC"/>
    <property type="match status" value="1"/>
</dbReference>
<comment type="function">
    <text evidence="1">Confers resistance to late blight (Phytophthora infestans) races carrying the avirulence gene Avr1. Resistance proteins guard the plant against pathogens that contain an appropriate avirulence protein via an indirect interaction with this avirulence protein. That triggers a defense system including the hypersensitive response, which restricts the pathogen growth.</text>
</comment>
<keyword evidence="10" id="KW-0067">ATP-binding</keyword>
<keyword evidence="15" id="KW-1185">Reference proteome</keyword>
<organism evidence="14 15">
    <name type="scientific">Centaurea solstitialis</name>
    <name type="common">yellow star-thistle</name>
    <dbReference type="NCBI Taxonomy" id="347529"/>
    <lineage>
        <taxon>Eukaryota</taxon>
        <taxon>Viridiplantae</taxon>
        <taxon>Streptophyta</taxon>
        <taxon>Embryophyta</taxon>
        <taxon>Tracheophyta</taxon>
        <taxon>Spermatophyta</taxon>
        <taxon>Magnoliopsida</taxon>
        <taxon>eudicotyledons</taxon>
        <taxon>Gunneridae</taxon>
        <taxon>Pentapetalae</taxon>
        <taxon>asterids</taxon>
        <taxon>campanulids</taxon>
        <taxon>Asterales</taxon>
        <taxon>Asteraceae</taxon>
        <taxon>Carduoideae</taxon>
        <taxon>Cardueae</taxon>
        <taxon>Centaureinae</taxon>
        <taxon>Centaurea</taxon>
    </lineage>
</organism>
<keyword evidence="9" id="KW-0611">Plant defense</keyword>
<feature type="domain" description="NB-ARC" evidence="11">
    <location>
        <begin position="182"/>
        <end position="348"/>
    </location>
</feature>
<feature type="domain" description="Disease resistance protein winged helix" evidence="12">
    <location>
        <begin position="432"/>
        <end position="501"/>
    </location>
</feature>
<dbReference type="SUPFAM" id="SSF52540">
    <property type="entry name" value="P-loop containing nucleoside triphosphate hydrolases"/>
    <property type="match status" value="1"/>
</dbReference>
<dbReference type="FunFam" id="1.10.10.10:FF:000322">
    <property type="entry name" value="Probable disease resistance protein At1g63360"/>
    <property type="match status" value="1"/>
</dbReference>
<dbReference type="AlphaFoldDB" id="A0AA38SZD0"/>
<dbReference type="SUPFAM" id="SSF52058">
    <property type="entry name" value="L domain-like"/>
    <property type="match status" value="1"/>
</dbReference>
<dbReference type="EMBL" id="JARYMX010000004">
    <property type="protein sequence ID" value="KAJ9551564.1"/>
    <property type="molecule type" value="Genomic_DNA"/>
</dbReference>
<evidence type="ECO:0000259" key="13">
    <source>
        <dbReference type="Pfam" id="PF23598"/>
    </source>
</evidence>
<dbReference type="InterPro" id="IPR044974">
    <property type="entry name" value="Disease_R_plants"/>
</dbReference>
<evidence type="ECO:0000256" key="1">
    <source>
        <dbReference type="ARBA" id="ARBA00002074"/>
    </source>
</evidence>
<dbReference type="GO" id="GO:0005524">
    <property type="term" value="F:ATP binding"/>
    <property type="evidence" value="ECO:0007669"/>
    <property type="project" value="UniProtKB-KW"/>
</dbReference>
<dbReference type="GO" id="GO:0051607">
    <property type="term" value="P:defense response to virus"/>
    <property type="evidence" value="ECO:0007669"/>
    <property type="project" value="UniProtKB-ARBA"/>
</dbReference>
<evidence type="ECO:0000259" key="12">
    <source>
        <dbReference type="Pfam" id="PF23559"/>
    </source>
</evidence>
<dbReference type="InterPro" id="IPR036388">
    <property type="entry name" value="WH-like_DNA-bd_sf"/>
</dbReference>